<evidence type="ECO:0000256" key="1">
    <source>
        <dbReference type="ARBA" id="ARBA00004651"/>
    </source>
</evidence>
<gene>
    <name evidence="8" type="ORF">SAMN04488588_0463</name>
</gene>
<evidence type="ECO:0000256" key="2">
    <source>
        <dbReference type="ARBA" id="ARBA00022475"/>
    </source>
</evidence>
<feature type="transmembrane region" description="Helical" evidence="6">
    <location>
        <begin position="201"/>
        <end position="224"/>
    </location>
</feature>
<dbReference type="EMBL" id="FMYV01000001">
    <property type="protein sequence ID" value="SDC09201.1"/>
    <property type="molecule type" value="Genomic_DNA"/>
</dbReference>
<dbReference type="RefSeq" id="WP_091402453.1">
    <property type="nucleotide sequence ID" value="NZ_FMYV01000001.1"/>
</dbReference>
<evidence type="ECO:0000256" key="3">
    <source>
        <dbReference type="ARBA" id="ARBA00022692"/>
    </source>
</evidence>
<feature type="domain" description="Na+/H+ antiporter NhaC-like C-terminal" evidence="7">
    <location>
        <begin position="167"/>
        <end position="495"/>
    </location>
</feature>
<feature type="transmembrane region" description="Helical" evidence="6">
    <location>
        <begin position="478"/>
        <end position="495"/>
    </location>
</feature>
<dbReference type="Proteomes" id="UP000199322">
    <property type="component" value="Unassembled WGS sequence"/>
</dbReference>
<dbReference type="PANTHER" id="PTHR43478">
    <property type="entry name" value="NA+/H+ ANTIPORTER-RELATED"/>
    <property type="match status" value="1"/>
</dbReference>
<keyword evidence="2" id="KW-1003">Cell membrane</keyword>
<feature type="transmembrane region" description="Helical" evidence="6">
    <location>
        <begin position="352"/>
        <end position="370"/>
    </location>
</feature>
<keyword evidence="5 6" id="KW-0472">Membrane</keyword>
<feature type="transmembrane region" description="Helical" evidence="6">
    <location>
        <begin position="114"/>
        <end position="132"/>
    </location>
</feature>
<feature type="transmembrane region" description="Helical" evidence="6">
    <location>
        <begin position="271"/>
        <end position="291"/>
    </location>
</feature>
<feature type="transmembrane region" description="Helical" evidence="6">
    <location>
        <begin position="12"/>
        <end position="39"/>
    </location>
</feature>
<organism evidence="8 9">
    <name type="scientific">Geotoga petraea</name>
    <dbReference type="NCBI Taxonomy" id="28234"/>
    <lineage>
        <taxon>Bacteria</taxon>
        <taxon>Thermotogati</taxon>
        <taxon>Thermotogota</taxon>
        <taxon>Thermotogae</taxon>
        <taxon>Petrotogales</taxon>
        <taxon>Petrotogaceae</taxon>
        <taxon>Geotoga</taxon>
    </lineage>
</organism>
<protein>
    <submittedName>
        <fullName evidence="8">Na+/H+ antiporter NhaC</fullName>
    </submittedName>
</protein>
<accession>A0A1G6IRY1</accession>
<evidence type="ECO:0000313" key="9">
    <source>
        <dbReference type="Proteomes" id="UP000199322"/>
    </source>
</evidence>
<feature type="transmembrane region" description="Helical" evidence="6">
    <location>
        <begin position="311"/>
        <end position="331"/>
    </location>
</feature>
<sequence length="543" mass="59554">MDYGIWSLLPPLVAIGLAFLTKKVLISLFAGIVTGALIVTQGHIWEAAVKIVNLIWENVEFSNLRSLESFNESWNLFILLFLVILGFMVALISRAGGAVAYGNWASKKIKTRKGASFSTFILGVLIFLDDYFNSLTVGTVMKPVTDKYNVSRAKLAYIIDSTAAPICILAPISSWVAEVISQLTQSGVGSGVLANLNPYNVFLSSIFFNSYAILTIFMVIMIIWKNYDYGPMYEHEFIAVSEGDLFNSDKKVANNIQNDVEPDSKGKVIDLVLPIVILIFSIIMFMLYTGGYALFGGENNLAVAFENMNSAFALFWGGVITLIFTLSWFTIRKTINLKEIPELAWKGFKMMLPALEILILAWTIGAIIRGDLKTGEYLVSLASDNFPIEIMPALFFLTAAIVSFSTGTSWGTFGILIPIAVPMAASTGRIDLIVPLVASVLSGAIYGDHASPISDTTILSSTGAGCNHIDHVQTQMPYATTVASVAFVGFLITGFTTQFGLFIAGIVNLVFGFIVLTILFKFLHEKSARKHERNLKEKLKEYN</sequence>
<dbReference type="Pfam" id="PF03553">
    <property type="entry name" value="Na_H_antiporter"/>
    <property type="match status" value="1"/>
</dbReference>
<reference evidence="8 9" key="1">
    <citation type="submission" date="2016-10" db="EMBL/GenBank/DDBJ databases">
        <authorList>
            <person name="de Groot N.N."/>
        </authorList>
    </citation>
    <scope>NUCLEOTIDE SEQUENCE [LARGE SCALE GENOMIC DNA]</scope>
    <source>
        <strain evidence="8 9">WG14</strain>
    </source>
</reference>
<dbReference type="PANTHER" id="PTHR43478:SF1">
    <property type="entry name" value="NA+_H+ ANTIPORTER NHAC-LIKE C-TERMINAL DOMAIN-CONTAINING PROTEIN"/>
    <property type="match status" value="1"/>
</dbReference>
<evidence type="ECO:0000313" key="8">
    <source>
        <dbReference type="EMBL" id="SDC09201.1"/>
    </source>
</evidence>
<name>A0A1G6IRY1_9BACT</name>
<comment type="subcellular location">
    <subcellularLocation>
        <location evidence="1">Cell membrane</location>
        <topology evidence="1">Multi-pass membrane protein</topology>
    </subcellularLocation>
</comment>
<dbReference type="GO" id="GO:0005886">
    <property type="term" value="C:plasma membrane"/>
    <property type="evidence" value="ECO:0007669"/>
    <property type="project" value="UniProtKB-SubCell"/>
</dbReference>
<dbReference type="STRING" id="28234.SAMN04488588_0463"/>
<proteinExistence type="predicted"/>
<evidence type="ECO:0000256" key="4">
    <source>
        <dbReference type="ARBA" id="ARBA00022989"/>
    </source>
</evidence>
<feature type="transmembrane region" description="Helical" evidence="6">
    <location>
        <begin position="74"/>
        <end position="93"/>
    </location>
</feature>
<feature type="transmembrane region" description="Helical" evidence="6">
    <location>
        <begin position="501"/>
        <end position="523"/>
    </location>
</feature>
<evidence type="ECO:0000256" key="5">
    <source>
        <dbReference type="ARBA" id="ARBA00023136"/>
    </source>
</evidence>
<feature type="transmembrane region" description="Helical" evidence="6">
    <location>
        <begin position="390"/>
        <end position="421"/>
    </location>
</feature>
<evidence type="ECO:0000259" key="7">
    <source>
        <dbReference type="Pfam" id="PF03553"/>
    </source>
</evidence>
<evidence type="ECO:0000256" key="6">
    <source>
        <dbReference type="SAM" id="Phobius"/>
    </source>
</evidence>
<keyword evidence="4 6" id="KW-1133">Transmembrane helix</keyword>
<keyword evidence="9" id="KW-1185">Reference proteome</keyword>
<dbReference type="AlphaFoldDB" id="A0A1G6IRY1"/>
<keyword evidence="3 6" id="KW-0812">Transmembrane</keyword>
<dbReference type="InterPro" id="IPR018461">
    <property type="entry name" value="Na/H_Antiport_NhaC-like_C"/>
</dbReference>